<dbReference type="RefSeq" id="WP_100138859.1">
    <property type="nucleotide sequence ID" value="NZ_MEIP01000011.1"/>
</dbReference>
<sequence>MNTVAIDFEQFVQINHFEPVTTSEFVAKAFGKEHKNVLARIEEIRTQVPDFFGKLNFKPTEKQRKNNLGFILKDKGYELTKNGFMLLVMGFTGKEAMAIKIAYINAFDTMAERLHRLQMHHVAINHLISKEQADNIQLAVEQRSQRTGESYQKIYAGLHAYLRIDSYRTMPVEHYTAALKYLESVPDAPELFKPAVTDRQVLPNINKDGRWLVIVKNSIATHVENINGYNCINVDVFKKLRMQTKQQAEYLLELAKRMRAIDGECSNSRLDVPIEELHPNFII</sequence>
<proteinExistence type="predicted"/>
<evidence type="ECO:0008006" key="3">
    <source>
        <dbReference type="Google" id="ProtNLM"/>
    </source>
</evidence>
<dbReference type="InterPro" id="IPR014054">
    <property type="entry name" value="Phage_regulatory_Rha"/>
</dbReference>
<evidence type="ECO:0000313" key="1">
    <source>
        <dbReference type="EMBL" id="PIT49150.1"/>
    </source>
</evidence>
<dbReference type="Proteomes" id="UP000229970">
    <property type="component" value="Unassembled WGS sequence"/>
</dbReference>
<accession>A0A2N9XLE5</accession>
<comment type="caution">
    <text evidence="1">The sequence shown here is derived from an EMBL/GenBank/DDBJ whole genome shotgun (WGS) entry which is preliminary data.</text>
</comment>
<gene>
    <name evidence="1" type="ORF">BHC46_02615</name>
</gene>
<dbReference type="EMBL" id="MEIP01000011">
    <property type="protein sequence ID" value="PIT49150.1"/>
    <property type="molecule type" value="Genomic_DNA"/>
</dbReference>
<dbReference type="Pfam" id="PF09669">
    <property type="entry name" value="Phage_pRha"/>
    <property type="match status" value="1"/>
</dbReference>
<dbReference type="AlphaFoldDB" id="A0A2N9XLE5"/>
<evidence type="ECO:0000313" key="2">
    <source>
        <dbReference type="Proteomes" id="UP000229970"/>
    </source>
</evidence>
<protein>
    <recommendedName>
        <fullName evidence="3">Rha family transcriptional regulator</fullName>
    </recommendedName>
</protein>
<name>A0A2N9XLE5_9NEIS</name>
<dbReference type="NCBIfam" id="TIGR02681">
    <property type="entry name" value="phage_pRha"/>
    <property type="match status" value="1"/>
</dbReference>
<reference evidence="1 2" key="1">
    <citation type="journal article" date="2017" name="MBio">
        <title>Type VI secretion-mediated competition in the bee gut microbiome.</title>
        <authorList>
            <person name="Steele M.I."/>
            <person name="Kwong W.K."/>
            <person name="Powell J.E."/>
            <person name="Whiteley M."/>
            <person name="Moran N.A."/>
        </authorList>
    </citation>
    <scope>NUCLEOTIDE SEQUENCE [LARGE SCALE GENOMIC DNA]</scope>
    <source>
        <strain evidence="1 2">Ruf1-X</strain>
    </source>
</reference>
<organism evidence="1 2">
    <name type="scientific">Snodgrassella alvi</name>
    <dbReference type="NCBI Taxonomy" id="1196083"/>
    <lineage>
        <taxon>Bacteria</taxon>
        <taxon>Pseudomonadati</taxon>
        <taxon>Pseudomonadota</taxon>
        <taxon>Betaproteobacteria</taxon>
        <taxon>Neisseriales</taxon>
        <taxon>Neisseriaceae</taxon>
        <taxon>Snodgrassella</taxon>
    </lineage>
</organism>